<keyword evidence="11 13" id="KW-0449">Lipoprotein</keyword>
<evidence type="ECO:0000256" key="8">
    <source>
        <dbReference type="ARBA" id="ARBA00022860"/>
    </source>
</evidence>
<evidence type="ECO:0000256" key="6">
    <source>
        <dbReference type="ARBA" id="ARBA00022553"/>
    </source>
</evidence>
<comment type="caution">
    <text evidence="18">The sequence shown here is derived from an EMBL/GenBank/DDBJ whole genome shotgun (WGS) entry which is preliminary data.</text>
</comment>
<evidence type="ECO:0000256" key="7">
    <source>
        <dbReference type="ARBA" id="ARBA00022600"/>
    </source>
</evidence>
<dbReference type="GO" id="GO:0005977">
    <property type="term" value="P:glycogen metabolic process"/>
    <property type="evidence" value="ECO:0007669"/>
    <property type="project" value="UniProtKB-KW"/>
</dbReference>
<dbReference type="SUPFAM" id="SSF48208">
    <property type="entry name" value="Six-hairpin glycosidases"/>
    <property type="match status" value="1"/>
</dbReference>
<evidence type="ECO:0000256" key="3">
    <source>
        <dbReference type="ARBA" id="ARBA00005131"/>
    </source>
</evidence>
<feature type="region of interest" description="Disordered" evidence="15">
    <location>
        <begin position="761"/>
        <end position="784"/>
    </location>
</feature>
<dbReference type="Proteomes" id="UP000678393">
    <property type="component" value="Unassembled WGS sequence"/>
</dbReference>
<keyword evidence="7 13" id="KW-0321">Glycogen metabolism</keyword>
<evidence type="ECO:0000256" key="4">
    <source>
        <dbReference type="ARBA" id="ARBA00007128"/>
    </source>
</evidence>
<dbReference type="PANTHER" id="PTHR10749">
    <property type="entry name" value="PHOSPHORYLASE B KINASE REGULATORY SUBUNIT"/>
    <property type="match status" value="1"/>
</dbReference>
<dbReference type="GO" id="GO:0005964">
    <property type="term" value="C:phosphorylase kinase complex"/>
    <property type="evidence" value="ECO:0007669"/>
    <property type="project" value="TreeGrafter"/>
</dbReference>
<comment type="pathway">
    <text evidence="3 13">Glycan biosynthesis; glycogen metabolism.</text>
</comment>
<evidence type="ECO:0000256" key="9">
    <source>
        <dbReference type="ARBA" id="ARBA00023136"/>
    </source>
</evidence>
<feature type="domain" description="GH15-like" evidence="16">
    <location>
        <begin position="62"/>
        <end position="946"/>
    </location>
</feature>
<dbReference type="InterPro" id="IPR008734">
    <property type="entry name" value="PHK_A/B_su"/>
</dbReference>
<dbReference type="Pfam" id="PF19292">
    <property type="entry name" value="KPBB_C"/>
    <property type="match status" value="1"/>
</dbReference>
<keyword evidence="10 13" id="KW-0119">Carbohydrate metabolism</keyword>
<evidence type="ECO:0000256" key="13">
    <source>
        <dbReference type="RuleBase" id="RU364123"/>
    </source>
</evidence>
<feature type="coiled-coil region" evidence="14">
    <location>
        <begin position="22"/>
        <end position="52"/>
    </location>
</feature>
<dbReference type="PANTHER" id="PTHR10749:SF7">
    <property type="entry name" value="PHOSPHORYLASE B KINASE REGULATORY SUBUNIT ALPHA-RELATED"/>
    <property type="match status" value="1"/>
</dbReference>
<dbReference type="InterPro" id="IPR012341">
    <property type="entry name" value="6hp_glycosidase-like_sf"/>
</dbReference>
<proteinExistence type="inferred from homology"/>
<evidence type="ECO:0000313" key="18">
    <source>
        <dbReference type="EMBL" id="CAG5117195.1"/>
    </source>
</evidence>
<evidence type="ECO:0000313" key="19">
    <source>
        <dbReference type="Proteomes" id="UP000678393"/>
    </source>
</evidence>
<name>A0A8S3YP19_9EUPU</name>
<reference evidence="18" key="1">
    <citation type="submission" date="2021-04" db="EMBL/GenBank/DDBJ databases">
        <authorList>
            <consortium name="Molecular Ecology Group"/>
        </authorList>
    </citation>
    <scope>NUCLEOTIDE SEQUENCE</scope>
</reference>
<sequence length="1221" mass="138458">MKDKALNDLRLDYYEHLVKECILRYQEELAQEELAQEELAQEELAQEELAQEEHPYCNKNHSWVRDNVYCILCVWGLTLAFRKMSDSEEGKSKAYQLEKAVVKTMRGLLRSMQMQTEKLEQFKRSQNPLDALHAKYSSISGKPVVGDKEWGHLQIDATSIFLLTLSQMISTGIDIIFTLDEVVFIQNMVFYIETAYRTPDYGIWERGDKTNHGLPELNASSIGLAKAALEAINQLDLFGSRGGPASVIHVLPDEAYQCQAILYSMLPRESISKETDAALLTVIGFPAFAVDDPEIIAKTRKTVMEKLEGSYGYKRFLRDGYKTAREDPHRLHYEPWELMAFENIECQWPLFFAFLILDGLFNNRADEVAKYQKMLEDIMLVSEEGIPVVPELYTVPIELVEKEYDRPNSQKRVATGRIPHMWSQSVYILGQLMAEGLISPGELDPLNRRHVTDTKPDIVVQVVVLCEDVHLKNKMLTHGVDLQTVQEVAPIYILHSSVLSKIYSLLGKNKRLGLSGRSSNEIGLLATSRLYMLAGRMLAFIPQVVDAKQFYLGMDVEYLIDDFTTKIDMLRCSWKGIGRPLLIYNLTRKALDNYQSPPKSLMVTIKKLQSGFIGGTRVIFGRLADFQHTSCVTQLSFLKNVDDQSGKYEKAVIDKVISMPPARSSRLSFESHITSRRVTNAFINLGITGIIRRSRSININPDEQPDLLSPLAQRRRNSIKSFAETSVLSLPSKVDLSAFADSSQSVENYGNVFHHLQDEEDISSENNRQTPRHSQQGAIKNLPEDTTDEVQLVEQLKGSRNLMEQADIIHYLFIHKGPYWDTGLEEGNLVPVIDLLKELYDKANSCKQWWLVRHTAGLLKKRIGDLALAVTDLLVRQKQLSVGLPPDNEVIIESPQRPDDLASLIFKACGSDYSVASLTQELLVYLAIYIRTEPRLFEDMLRIRVGLIIQVMVAELSRSLDCSGEEATDSLMNLSPFEMKMLLYHMLSGEEFSVEDDMFPETLGEAILVMRLRKPTLKGITDMAMGGSLHEYRSEDEIVEEIAERQGQWLRRRRLDGSLNRVPVGFYPQVWELLRRCRSLIIKDVKLFGSLTHEMTKQEFKFALQVEVALNSIPQPEYRQLLVEAMLVLSLLVEHDGGRLDLTDMDFEVDKIISEANRIFIRDVGMPGDIVEKTKGAANICIYLYDTAPGGLHGSMTYIVRAVAKTLNLPATSSNANCLIL</sequence>
<comment type="subcellular location">
    <subcellularLocation>
        <location evidence="2 13">Cell membrane</location>
        <topology evidence="2 13">Lipid-anchor</topology>
        <orientation evidence="2 13">Cytoplasmic side</orientation>
    </subcellularLocation>
</comment>
<keyword evidence="6" id="KW-0597">Phosphoprotein</keyword>
<evidence type="ECO:0000256" key="1">
    <source>
        <dbReference type="ARBA" id="ARBA00002837"/>
    </source>
</evidence>
<dbReference type="EMBL" id="CAJHNH020000363">
    <property type="protein sequence ID" value="CAG5117195.1"/>
    <property type="molecule type" value="Genomic_DNA"/>
</dbReference>
<dbReference type="FunFam" id="1.50.10.10:FF:000004">
    <property type="entry name" value="Phosphorylase b kinase regulatory subunit"/>
    <property type="match status" value="1"/>
</dbReference>
<feature type="compositionally biased region" description="Polar residues" evidence="15">
    <location>
        <begin position="764"/>
        <end position="778"/>
    </location>
</feature>
<evidence type="ECO:0000256" key="10">
    <source>
        <dbReference type="ARBA" id="ARBA00023277"/>
    </source>
</evidence>
<evidence type="ECO:0000256" key="12">
    <source>
        <dbReference type="ARBA" id="ARBA00023289"/>
    </source>
</evidence>
<feature type="domain" description="Phosphorylase b kinase regulatory subunit alpha/beta C-terminal" evidence="17">
    <location>
        <begin position="960"/>
        <end position="1159"/>
    </location>
</feature>
<evidence type="ECO:0000256" key="14">
    <source>
        <dbReference type="SAM" id="Coils"/>
    </source>
</evidence>
<dbReference type="InterPro" id="IPR045583">
    <property type="entry name" value="KPBA/B_C"/>
</dbReference>
<protein>
    <recommendedName>
        <fullName evidence="13">Phosphorylase b kinase regulatory subunit</fullName>
    </recommendedName>
</protein>
<keyword evidence="9 13" id="KW-0472">Membrane</keyword>
<dbReference type="Gene3D" id="1.50.10.10">
    <property type="match status" value="1"/>
</dbReference>
<dbReference type="InterPro" id="IPR011613">
    <property type="entry name" value="GH15-like"/>
</dbReference>
<keyword evidence="19" id="KW-1185">Reference proteome</keyword>
<evidence type="ECO:0000256" key="2">
    <source>
        <dbReference type="ARBA" id="ARBA00004342"/>
    </source>
</evidence>
<keyword evidence="14" id="KW-0175">Coiled coil</keyword>
<evidence type="ECO:0000256" key="5">
    <source>
        <dbReference type="ARBA" id="ARBA00022475"/>
    </source>
</evidence>
<evidence type="ECO:0000256" key="11">
    <source>
        <dbReference type="ARBA" id="ARBA00023288"/>
    </source>
</evidence>
<dbReference type="AlphaFoldDB" id="A0A8S3YP19"/>
<dbReference type="GO" id="GO:0005516">
    <property type="term" value="F:calmodulin binding"/>
    <property type="evidence" value="ECO:0007669"/>
    <property type="project" value="UniProtKB-KW"/>
</dbReference>
<accession>A0A8S3YP19</accession>
<dbReference type="Pfam" id="PF00723">
    <property type="entry name" value="Glyco_hydro_15"/>
    <property type="match status" value="1"/>
</dbReference>
<dbReference type="GO" id="GO:0005886">
    <property type="term" value="C:plasma membrane"/>
    <property type="evidence" value="ECO:0007669"/>
    <property type="project" value="UniProtKB-SubCell"/>
</dbReference>
<organism evidence="18 19">
    <name type="scientific">Candidula unifasciata</name>
    <dbReference type="NCBI Taxonomy" id="100452"/>
    <lineage>
        <taxon>Eukaryota</taxon>
        <taxon>Metazoa</taxon>
        <taxon>Spiralia</taxon>
        <taxon>Lophotrochozoa</taxon>
        <taxon>Mollusca</taxon>
        <taxon>Gastropoda</taxon>
        <taxon>Heterobranchia</taxon>
        <taxon>Euthyneura</taxon>
        <taxon>Panpulmonata</taxon>
        <taxon>Eupulmonata</taxon>
        <taxon>Stylommatophora</taxon>
        <taxon>Helicina</taxon>
        <taxon>Helicoidea</taxon>
        <taxon>Geomitridae</taxon>
        <taxon>Candidula</taxon>
    </lineage>
</organism>
<evidence type="ECO:0000256" key="15">
    <source>
        <dbReference type="SAM" id="MobiDB-lite"/>
    </source>
</evidence>
<evidence type="ECO:0000259" key="16">
    <source>
        <dbReference type="Pfam" id="PF00723"/>
    </source>
</evidence>
<comment type="function">
    <text evidence="1">Phosphorylase b kinase catalyzes the phosphorylation of serine in certain substrates, including troponin I. The alpha chain may bind calmodulin.</text>
</comment>
<keyword evidence="12 13" id="KW-0636">Prenylation</keyword>
<comment type="similarity">
    <text evidence="4 13">Belongs to the phosphorylase b kinase regulatory chain family.</text>
</comment>
<keyword evidence="8 13" id="KW-0112">Calmodulin-binding</keyword>
<evidence type="ECO:0000259" key="17">
    <source>
        <dbReference type="Pfam" id="PF19292"/>
    </source>
</evidence>
<gene>
    <name evidence="18" type="ORF">CUNI_LOCUS2753</name>
</gene>
<dbReference type="InterPro" id="IPR008928">
    <property type="entry name" value="6-hairpin_glycosidase_sf"/>
</dbReference>
<dbReference type="OrthoDB" id="5971574at2759"/>
<keyword evidence="5 13" id="KW-1003">Cell membrane</keyword>